<dbReference type="AlphaFoldDB" id="A0A1I5VLK0"/>
<dbReference type="OrthoDB" id="6970012at2"/>
<dbReference type="Proteomes" id="UP000182025">
    <property type="component" value="Unassembled WGS sequence"/>
</dbReference>
<reference evidence="2" key="1">
    <citation type="submission" date="2016-10" db="EMBL/GenBank/DDBJ databases">
        <authorList>
            <person name="Varghese N."/>
            <person name="Submissions S."/>
        </authorList>
    </citation>
    <scope>NUCLEOTIDE SEQUENCE [LARGE SCALE GENOMIC DNA]</scope>
    <source>
        <strain evidence="2">JCM 15604</strain>
    </source>
</reference>
<proteinExistence type="predicted"/>
<sequence>MSTRCLICESSAVLSKESVSTLVMLASVIGGFMNAARRPSGPEAALPGVEPINLEQVLGFVTEGIELAQRRWAENQPFLQDARRFQFMQHDRLCLRCGALFNRAAEPELNPDSGVG</sequence>
<protein>
    <submittedName>
        <fullName evidence="1">Uncharacterized protein</fullName>
    </submittedName>
</protein>
<evidence type="ECO:0000313" key="1">
    <source>
        <dbReference type="EMBL" id="SFQ08448.1"/>
    </source>
</evidence>
<name>A0A1I5VLK0_9GAMM</name>
<dbReference type="EMBL" id="FOXK01000007">
    <property type="protein sequence ID" value="SFQ08448.1"/>
    <property type="molecule type" value="Genomic_DNA"/>
</dbReference>
<gene>
    <name evidence="1" type="ORF">SAMN05216177_107339</name>
</gene>
<accession>A0A1I5VLK0</accession>
<dbReference type="RefSeq" id="WP_139228015.1">
    <property type="nucleotide sequence ID" value="NZ_FOXK01000007.1"/>
</dbReference>
<organism evidence="1 2">
    <name type="scientific">Ectopseudomonas toyotomiensis</name>
    <dbReference type="NCBI Taxonomy" id="554344"/>
    <lineage>
        <taxon>Bacteria</taxon>
        <taxon>Pseudomonadati</taxon>
        <taxon>Pseudomonadota</taxon>
        <taxon>Gammaproteobacteria</taxon>
        <taxon>Pseudomonadales</taxon>
        <taxon>Pseudomonadaceae</taxon>
        <taxon>Ectopseudomonas</taxon>
    </lineage>
</organism>
<keyword evidence="2" id="KW-1185">Reference proteome</keyword>
<evidence type="ECO:0000313" key="2">
    <source>
        <dbReference type="Proteomes" id="UP000182025"/>
    </source>
</evidence>